<dbReference type="InterPro" id="IPR036237">
    <property type="entry name" value="Xyl_isomerase-like_sf"/>
</dbReference>
<organism evidence="2 3">
    <name type="scientific">Paenibacillus mucilaginosus (strain KNP414)</name>
    <dbReference type="NCBI Taxonomy" id="1036673"/>
    <lineage>
        <taxon>Bacteria</taxon>
        <taxon>Bacillati</taxon>
        <taxon>Bacillota</taxon>
        <taxon>Bacilli</taxon>
        <taxon>Bacillales</taxon>
        <taxon>Paenibacillaceae</taxon>
        <taxon>Paenibacillus</taxon>
    </lineage>
</organism>
<protein>
    <submittedName>
        <fullName evidence="2">Xylose isomerase domain protein TIM barrel</fullName>
    </submittedName>
</protein>
<dbReference type="PANTHER" id="PTHR12110">
    <property type="entry name" value="HYDROXYPYRUVATE ISOMERASE"/>
    <property type="match status" value="1"/>
</dbReference>
<reference evidence="3" key="1">
    <citation type="submission" date="2011-06" db="EMBL/GenBank/DDBJ databases">
        <title>Complete genome sequence of Paenibacillus mucilaginosus KNP414.</title>
        <authorList>
            <person name="Wang J."/>
            <person name="Hu S."/>
            <person name="Hu X."/>
            <person name="Zhang B."/>
            <person name="Dong D."/>
            <person name="Zhang S."/>
            <person name="Zhao K."/>
            <person name="Wu D."/>
        </authorList>
    </citation>
    <scope>NUCLEOTIDE SEQUENCE [LARGE SCALE GENOMIC DNA]</scope>
    <source>
        <strain evidence="3">KNP414</strain>
    </source>
</reference>
<dbReference type="RefSeq" id="WP_013916909.1">
    <property type="nucleotide sequence ID" value="NC_015690.1"/>
</dbReference>
<keyword evidence="2" id="KW-0413">Isomerase</keyword>
<sequence length="253" mass="28546">MSKIAGAQLYTVRDYTKTAEDLRTTLQRIKAMGYTTVQASGLWHIPVEELAGIARSLELGIVITHTPYERFVEDLDEVVRDHHALGCSIAGIGGLPVQFRSSEGYGAFAKQFNAIAEELGKQGLKFSYHNHHWEFEKHGGRLGMDVLLEETNPETFLFTLDTYWVQAGGADPAAWIRKLKGRIEAIHLKDMTIIDQNQIMTEVMEGNLNWPEILQACEETGVKWYLVERDNGPTDAFDSLRISYENLKQVGFV</sequence>
<dbReference type="KEGG" id="pms:KNP414_03192"/>
<dbReference type="InterPro" id="IPR050312">
    <property type="entry name" value="IolE/XylAMocC-like"/>
</dbReference>
<accession>F8FD90</accession>
<reference evidence="2 3" key="2">
    <citation type="journal article" date="2013" name="Genome Announc.">
        <title>Genome Sequence of Growth-Improving Paenibacillus mucilaginosus Strain KNP414.</title>
        <authorList>
            <person name="Lu J.J."/>
            <person name="Wang J.F."/>
            <person name="Hu X.F."/>
        </authorList>
    </citation>
    <scope>NUCLEOTIDE SEQUENCE [LARGE SCALE GENOMIC DNA]</scope>
    <source>
        <strain evidence="2 3">KNP414</strain>
    </source>
</reference>
<dbReference type="SUPFAM" id="SSF51658">
    <property type="entry name" value="Xylose isomerase-like"/>
    <property type="match status" value="1"/>
</dbReference>
<evidence type="ECO:0000313" key="2">
    <source>
        <dbReference type="EMBL" id="AEI41750.1"/>
    </source>
</evidence>
<dbReference type="EMBL" id="CP002869">
    <property type="protein sequence ID" value="AEI41750.1"/>
    <property type="molecule type" value="Genomic_DNA"/>
</dbReference>
<gene>
    <name evidence="2" type="ordered locus">KNP414_03192</name>
</gene>
<dbReference type="Pfam" id="PF01261">
    <property type="entry name" value="AP_endonuc_2"/>
    <property type="match status" value="1"/>
</dbReference>
<dbReference type="HOGENOM" id="CLU_059523_1_2_9"/>
<dbReference type="AlphaFoldDB" id="F8FD90"/>
<proteinExistence type="predicted"/>
<dbReference type="GO" id="GO:0016853">
    <property type="term" value="F:isomerase activity"/>
    <property type="evidence" value="ECO:0007669"/>
    <property type="project" value="UniProtKB-KW"/>
</dbReference>
<name>F8FD90_PAEMK</name>
<evidence type="ECO:0000313" key="3">
    <source>
        <dbReference type="Proteomes" id="UP000006620"/>
    </source>
</evidence>
<feature type="domain" description="Xylose isomerase-like TIM barrel" evidence="1">
    <location>
        <begin position="27"/>
        <end position="240"/>
    </location>
</feature>
<dbReference type="InterPro" id="IPR013022">
    <property type="entry name" value="Xyl_isomerase-like_TIM-brl"/>
</dbReference>
<evidence type="ECO:0000259" key="1">
    <source>
        <dbReference type="Pfam" id="PF01261"/>
    </source>
</evidence>
<dbReference type="Proteomes" id="UP000006620">
    <property type="component" value="Chromosome"/>
</dbReference>
<dbReference type="PANTHER" id="PTHR12110:SF41">
    <property type="entry name" value="INOSOSE DEHYDRATASE"/>
    <property type="match status" value="1"/>
</dbReference>
<dbReference type="PATRIC" id="fig|1036673.3.peg.2932"/>
<dbReference type="Gene3D" id="3.20.20.150">
    <property type="entry name" value="Divalent-metal-dependent TIM barrel enzymes"/>
    <property type="match status" value="1"/>
</dbReference>